<gene>
    <name evidence="2" type="ORF">ZEAMMB73_Zm00001d044690</name>
</gene>
<dbReference type="AlphaFoldDB" id="A0A1D6NQR3"/>
<name>A0A1D6NQR3_MAIZE</name>
<accession>A0A1D6NQR3</accession>
<proteinExistence type="predicted"/>
<evidence type="ECO:0000256" key="1">
    <source>
        <dbReference type="SAM" id="MobiDB-lite"/>
    </source>
</evidence>
<reference evidence="2" key="1">
    <citation type="submission" date="2015-12" db="EMBL/GenBank/DDBJ databases">
        <title>Update maize B73 reference genome by single molecule sequencing technologies.</title>
        <authorList>
            <consortium name="Maize Genome Sequencing Project"/>
            <person name="Ware D."/>
        </authorList>
    </citation>
    <scope>NUCLEOTIDE SEQUENCE [LARGE SCALE GENOMIC DNA]</scope>
    <source>
        <tissue evidence="2">Seedling</tissue>
    </source>
</reference>
<feature type="region of interest" description="Disordered" evidence="1">
    <location>
        <begin position="78"/>
        <end position="141"/>
    </location>
</feature>
<organism evidence="2">
    <name type="scientific">Zea mays</name>
    <name type="common">Maize</name>
    <dbReference type="NCBI Taxonomy" id="4577"/>
    <lineage>
        <taxon>Eukaryota</taxon>
        <taxon>Viridiplantae</taxon>
        <taxon>Streptophyta</taxon>
        <taxon>Embryophyta</taxon>
        <taxon>Tracheophyta</taxon>
        <taxon>Spermatophyta</taxon>
        <taxon>Magnoliopsida</taxon>
        <taxon>Liliopsida</taxon>
        <taxon>Poales</taxon>
        <taxon>Poaceae</taxon>
        <taxon>PACMAD clade</taxon>
        <taxon>Panicoideae</taxon>
        <taxon>Andropogonodae</taxon>
        <taxon>Andropogoneae</taxon>
        <taxon>Tripsacinae</taxon>
        <taxon>Zea</taxon>
    </lineage>
</organism>
<evidence type="ECO:0000313" key="2">
    <source>
        <dbReference type="EMBL" id="ONM42269.1"/>
    </source>
</evidence>
<sequence length="172" mass="19718">MLGICMCLQSPQALAYHLVSFRCPCPDDRCAGCGYRESQCQVRLHPFQHGQQRWNPQQPLHLRSGAPHEPIHALRVRRVGAHDRGDEERRQERPGRDHHCDRRLAGSGLGVHTRHHVRREGHPRPPEHRQRRGRVRHSSGVLPRLQGPVRERRWRDRLPACGSSPSPCTSAA</sequence>
<feature type="compositionally biased region" description="Basic and acidic residues" evidence="1">
    <location>
        <begin position="80"/>
        <end position="104"/>
    </location>
</feature>
<dbReference type="EMBL" id="CM007649">
    <property type="protein sequence ID" value="ONM42269.1"/>
    <property type="molecule type" value="Genomic_DNA"/>
</dbReference>
<protein>
    <submittedName>
        <fullName evidence="2">Amino-acid permease BAT1</fullName>
    </submittedName>
</protein>